<dbReference type="PANTHER" id="PTHR31606">
    <property type="entry name" value="WW DOMAIN BINDING PROTEIN 2, ISOFORM E"/>
    <property type="match status" value="1"/>
</dbReference>
<evidence type="ECO:0000313" key="3">
    <source>
        <dbReference type="Proteomes" id="UP000694865"/>
    </source>
</evidence>
<sequence>MALNQSTQGDGVVLYQGENILMHQDDVELEFDMKPMLDHFRGSKKGKLYLTTQRLIFHNQNRDLLVSFAMPFYYMKEVDIKQPVFGANYIKGRIKAQPGGGWEGAAFFKLTFKTGGAIELGERLMKVASKNGNVPPGPRIPAAAANYPPPGAYPPPPMMMNGGAPQPAAYGFDYSYASAPPYPMQDQSPEAPPPYSSVAPTAPPVSEADAKAREAMSNGGTAYYSPTNPQNVYMPPAPPQQATAPPPPYSTAHNPEDKKNQ</sequence>
<dbReference type="SUPFAM" id="SSF50729">
    <property type="entry name" value="PH domain-like"/>
    <property type="match status" value="1"/>
</dbReference>
<dbReference type="InterPro" id="IPR004182">
    <property type="entry name" value="GRAM"/>
</dbReference>
<keyword evidence="3" id="KW-1185">Reference proteome</keyword>
<feature type="domain" description="GRAM" evidence="2">
    <location>
        <begin position="35"/>
        <end position="128"/>
    </location>
</feature>
<dbReference type="InterPro" id="IPR044852">
    <property type="entry name" value="WBP2-like"/>
</dbReference>
<name>A0ABM0GSD9_SACKO</name>
<dbReference type="CDD" id="cd13214">
    <property type="entry name" value="PH-GRAM_WBP2"/>
    <property type="match status" value="1"/>
</dbReference>
<feature type="region of interest" description="Disordered" evidence="1">
    <location>
        <begin position="181"/>
        <end position="261"/>
    </location>
</feature>
<dbReference type="InterPro" id="IPR011993">
    <property type="entry name" value="PH-like_dom_sf"/>
</dbReference>
<dbReference type="Gene3D" id="2.30.29.30">
    <property type="entry name" value="Pleckstrin-homology domain (PH domain)/Phosphotyrosine-binding domain (PTB)"/>
    <property type="match status" value="1"/>
</dbReference>
<protein>
    <submittedName>
        <fullName evidence="4">WW domain-binding protein 2-like</fullName>
    </submittedName>
</protein>
<dbReference type="Pfam" id="PF02893">
    <property type="entry name" value="GRAM"/>
    <property type="match status" value="1"/>
</dbReference>
<evidence type="ECO:0000256" key="1">
    <source>
        <dbReference type="SAM" id="MobiDB-lite"/>
    </source>
</evidence>
<reference evidence="4" key="1">
    <citation type="submission" date="2025-08" db="UniProtKB">
        <authorList>
            <consortium name="RefSeq"/>
        </authorList>
    </citation>
    <scope>IDENTIFICATION</scope>
    <source>
        <tissue evidence="4">Testes</tissue>
    </source>
</reference>
<evidence type="ECO:0000259" key="2">
    <source>
        <dbReference type="Pfam" id="PF02893"/>
    </source>
</evidence>
<dbReference type="GeneID" id="100377480"/>
<feature type="compositionally biased region" description="Polar residues" evidence="1">
    <location>
        <begin position="218"/>
        <end position="231"/>
    </location>
</feature>
<dbReference type="RefSeq" id="XP_002736320.1">
    <property type="nucleotide sequence ID" value="XM_002736274.2"/>
</dbReference>
<gene>
    <name evidence="4" type="primary">LOC100377480</name>
</gene>
<dbReference type="PANTHER" id="PTHR31606:SF1">
    <property type="entry name" value="WW DOMAIN BINDING PROTEIN 2, ISOFORM E"/>
    <property type="match status" value="1"/>
</dbReference>
<evidence type="ECO:0000313" key="4">
    <source>
        <dbReference type="RefSeq" id="XP_002736320.1"/>
    </source>
</evidence>
<feature type="compositionally biased region" description="Pro residues" evidence="1">
    <location>
        <begin position="235"/>
        <end position="249"/>
    </location>
</feature>
<proteinExistence type="predicted"/>
<dbReference type="Proteomes" id="UP000694865">
    <property type="component" value="Unplaced"/>
</dbReference>
<accession>A0ABM0GSD9</accession>
<organism evidence="3 4">
    <name type="scientific">Saccoglossus kowalevskii</name>
    <name type="common">Acorn worm</name>
    <dbReference type="NCBI Taxonomy" id="10224"/>
    <lineage>
        <taxon>Eukaryota</taxon>
        <taxon>Metazoa</taxon>
        <taxon>Hemichordata</taxon>
        <taxon>Enteropneusta</taxon>
        <taxon>Harrimaniidae</taxon>
        <taxon>Saccoglossus</taxon>
    </lineage>
</organism>